<keyword evidence="3" id="KW-1185">Reference proteome</keyword>
<dbReference type="InterPro" id="IPR042095">
    <property type="entry name" value="SUMF_sf"/>
</dbReference>
<protein>
    <submittedName>
        <fullName evidence="2">Formylglycine-generating enzyme family protein</fullName>
    </submittedName>
</protein>
<dbReference type="RefSeq" id="WP_425345881.1">
    <property type="nucleotide sequence ID" value="NZ_JBGUBD010000006.1"/>
</dbReference>
<dbReference type="PANTHER" id="PTHR23150">
    <property type="entry name" value="SULFATASE MODIFYING FACTOR 1, 2"/>
    <property type="match status" value="1"/>
</dbReference>
<accession>A0ABV4U5T7</accession>
<evidence type="ECO:0000313" key="3">
    <source>
        <dbReference type="Proteomes" id="UP001575105"/>
    </source>
</evidence>
<dbReference type="InterPro" id="IPR016187">
    <property type="entry name" value="CTDL_fold"/>
</dbReference>
<feature type="domain" description="Sulfatase-modifying factor enzyme-like" evidence="1">
    <location>
        <begin position="70"/>
        <end position="322"/>
    </location>
</feature>
<dbReference type="SUPFAM" id="SSF56436">
    <property type="entry name" value="C-type lectin-like"/>
    <property type="match status" value="1"/>
</dbReference>
<dbReference type="EMBL" id="JBGUBD010000006">
    <property type="protein sequence ID" value="MFA9478963.1"/>
    <property type="molecule type" value="Genomic_DNA"/>
</dbReference>
<dbReference type="Proteomes" id="UP001575105">
    <property type="component" value="Unassembled WGS sequence"/>
</dbReference>
<evidence type="ECO:0000259" key="1">
    <source>
        <dbReference type="Pfam" id="PF03781"/>
    </source>
</evidence>
<dbReference type="InterPro" id="IPR005532">
    <property type="entry name" value="SUMF_dom"/>
</dbReference>
<dbReference type="Gene3D" id="3.90.1580.10">
    <property type="entry name" value="paralog of FGE (formylglycine-generating enzyme)"/>
    <property type="match status" value="1"/>
</dbReference>
<gene>
    <name evidence="2" type="ORF">ACERK3_11770</name>
</gene>
<organism evidence="2 3">
    <name type="scientific">Natronomicrosphaera hydrolytica</name>
    <dbReference type="NCBI Taxonomy" id="3242702"/>
    <lineage>
        <taxon>Bacteria</taxon>
        <taxon>Pseudomonadati</taxon>
        <taxon>Planctomycetota</taxon>
        <taxon>Phycisphaerae</taxon>
        <taxon>Phycisphaerales</taxon>
        <taxon>Phycisphaeraceae</taxon>
        <taxon>Natronomicrosphaera</taxon>
    </lineage>
</organism>
<sequence length="346" mass="39795">MNAQRTFFHICFLVLLSAIVISCDDDPFAGVAGEVKVRELSERKDWRVELDVEAPDWDGDEHVNSLGMKMKRIPAGRFKRGSVRINDAQPVREIEVSEFWIGAHEVTNEQYETFRQEHREWRSKHNLTDTHPVLFITWDDAMAFCAWLSEKEGVEYRLPTEAEWEYAARGGVEDKPYPWGDEPVLAGGRNVFSDPIDADAIPENLRAALFPYSWQHLDDEEDGQPISDFGSFPVGSFSPNGFGLYDMVGNAEEHCWDRRSREYYETSPDKDPKGPMDQIGRYDVRIHRGGSYRTFEDKVDLVAQRNSFRVIRAGDTSGFRVVVSSEPWGLYEEDRRDEIPGFPDLD</sequence>
<reference evidence="2 3" key="1">
    <citation type="submission" date="2024-08" db="EMBL/GenBank/DDBJ databases">
        <title>Whole-genome sequencing of halo(alkali)philic microorganisms from hypersaline lakes.</title>
        <authorList>
            <person name="Sorokin D.Y."/>
            <person name="Merkel A.Y."/>
            <person name="Messina E."/>
            <person name="Yakimov M."/>
        </authorList>
    </citation>
    <scope>NUCLEOTIDE SEQUENCE [LARGE SCALE GENOMIC DNA]</scope>
    <source>
        <strain evidence="2 3">AB-hyl4</strain>
    </source>
</reference>
<proteinExistence type="predicted"/>
<name>A0ABV4U5T7_9BACT</name>
<dbReference type="PANTHER" id="PTHR23150:SF19">
    <property type="entry name" value="FORMYLGLYCINE-GENERATING ENZYME"/>
    <property type="match status" value="1"/>
</dbReference>
<dbReference type="PROSITE" id="PS51257">
    <property type="entry name" value="PROKAR_LIPOPROTEIN"/>
    <property type="match status" value="1"/>
</dbReference>
<evidence type="ECO:0000313" key="2">
    <source>
        <dbReference type="EMBL" id="MFA9478963.1"/>
    </source>
</evidence>
<dbReference type="Pfam" id="PF03781">
    <property type="entry name" value="FGE-sulfatase"/>
    <property type="match status" value="1"/>
</dbReference>
<dbReference type="InterPro" id="IPR051043">
    <property type="entry name" value="Sulfatase_Mod_Factor_Kinase"/>
</dbReference>
<comment type="caution">
    <text evidence="2">The sequence shown here is derived from an EMBL/GenBank/DDBJ whole genome shotgun (WGS) entry which is preliminary data.</text>
</comment>